<name>A0A1T5J5J8_9BACT</name>
<reference evidence="2 3" key="1">
    <citation type="submission" date="2017-02" db="EMBL/GenBank/DDBJ databases">
        <authorList>
            <person name="Peterson S.W."/>
        </authorList>
    </citation>
    <scope>NUCLEOTIDE SEQUENCE [LARGE SCALE GENOMIC DNA]</scope>
    <source>
        <strain evidence="2 3">DSM 25262</strain>
    </source>
</reference>
<keyword evidence="3" id="KW-1185">Reference proteome</keyword>
<dbReference type="PANTHER" id="PTHR39217:SF1">
    <property type="entry name" value="GLUTATHIONE SYNTHETASE"/>
    <property type="match status" value="1"/>
</dbReference>
<evidence type="ECO:0000313" key="2">
    <source>
        <dbReference type="EMBL" id="SKC46572.1"/>
    </source>
</evidence>
<dbReference type="InterPro" id="IPR013815">
    <property type="entry name" value="ATP_grasp_subdomain_1"/>
</dbReference>
<dbReference type="InterPro" id="IPR004218">
    <property type="entry name" value="GSHS_ATP-bd"/>
</dbReference>
<keyword evidence="2" id="KW-0436">Ligase</keyword>
<accession>A0A1T5J5J8</accession>
<dbReference type="Gene3D" id="3.30.1490.20">
    <property type="entry name" value="ATP-grasp fold, A domain"/>
    <property type="match status" value="1"/>
</dbReference>
<dbReference type="Gene3D" id="3.30.470.20">
    <property type="entry name" value="ATP-grasp fold, B domain"/>
    <property type="match status" value="1"/>
</dbReference>
<dbReference type="GO" id="GO:0004363">
    <property type="term" value="F:glutathione synthase activity"/>
    <property type="evidence" value="ECO:0007669"/>
    <property type="project" value="InterPro"/>
</dbReference>
<dbReference type="OrthoDB" id="3373978at2"/>
<sequence>MSQFKVACICERAEKQIGYGLQEDKMLLDFLQAKHWDVQRVYWADDKINWKDFNLVIIKSPWDYHYHYGRFMQWLSGIHDLGIRILNPYEIIRWNSDKHYLQQMEDEGFDVIPSIFLESGKQHNLSGLFATFKTKQLIVKPCVSAGSKHTFIVTEDNIAEQTNSINVLTREESFIVQPFVEQIHEGELSYLFFGGNFSHCVLKKPQVGEFRVQLGFGGTIHLQNPSADEIEKAKSFVDRFATGCLHARVDGVMINGKFILMELELIEPMLYFPDAPGSVEEYYDALTTLTSGL</sequence>
<dbReference type="STRING" id="688867.SAMN05660236_0764"/>
<dbReference type="EMBL" id="FUZU01000001">
    <property type="protein sequence ID" value="SKC46572.1"/>
    <property type="molecule type" value="Genomic_DNA"/>
</dbReference>
<dbReference type="RefSeq" id="WP_079685364.1">
    <property type="nucleotide sequence ID" value="NZ_FUZU01000001.1"/>
</dbReference>
<protein>
    <submittedName>
        <fullName evidence="2">Glutathione synthase/RimK-type ligase, ATP-grasp superfamily</fullName>
    </submittedName>
</protein>
<feature type="domain" description="Prokaryotic glutathione synthetase ATP-binding" evidence="1">
    <location>
        <begin position="133"/>
        <end position="240"/>
    </location>
</feature>
<dbReference type="GO" id="GO:0005524">
    <property type="term" value="F:ATP binding"/>
    <property type="evidence" value="ECO:0007669"/>
    <property type="project" value="InterPro"/>
</dbReference>
<dbReference type="Gene3D" id="3.40.50.20">
    <property type="match status" value="1"/>
</dbReference>
<organism evidence="2 3">
    <name type="scientific">Ohtaekwangia koreensis</name>
    <dbReference type="NCBI Taxonomy" id="688867"/>
    <lineage>
        <taxon>Bacteria</taxon>
        <taxon>Pseudomonadati</taxon>
        <taxon>Bacteroidota</taxon>
        <taxon>Cytophagia</taxon>
        <taxon>Cytophagales</taxon>
        <taxon>Fulvivirgaceae</taxon>
        <taxon>Ohtaekwangia</taxon>
    </lineage>
</organism>
<evidence type="ECO:0000313" key="3">
    <source>
        <dbReference type="Proteomes" id="UP000190961"/>
    </source>
</evidence>
<dbReference type="AlphaFoldDB" id="A0A1T5J5J8"/>
<proteinExistence type="predicted"/>
<evidence type="ECO:0000259" key="1">
    <source>
        <dbReference type="Pfam" id="PF02955"/>
    </source>
</evidence>
<dbReference type="PANTHER" id="PTHR39217">
    <property type="match status" value="1"/>
</dbReference>
<dbReference type="SUPFAM" id="SSF56059">
    <property type="entry name" value="Glutathione synthetase ATP-binding domain-like"/>
    <property type="match status" value="1"/>
</dbReference>
<dbReference type="Proteomes" id="UP000190961">
    <property type="component" value="Unassembled WGS sequence"/>
</dbReference>
<dbReference type="Pfam" id="PF02955">
    <property type="entry name" value="GSH-S_ATP"/>
    <property type="match status" value="1"/>
</dbReference>
<gene>
    <name evidence="2" type="ORF">SAMN05660236_0764</name>
</gene>
<dbReference type="InterPro" id="IPR053191">
    <property type="entry name" value="DcsG_Biosynth_Enzyme"/>
</dbReference>